<evidence type="ECO:0000256" key="6">
    <source>
        <dbReference type="ARBA" id="ARBA00023136"/>
    </source>
</evidence>
<dbReference type="InterPro" id="IPR001905">
    <property type="entry name" value="Ammonium_transpt"/>
</dbReference>
<keyword evidence="7" id="KW-0924">Ammonia transport</keyword>
<feature type="transmembrane region" description="Helical" evidence="8">
    <location>
        <begin position="174"/>
        <end position="194"/>
    </location>
</feature>
<reference evidence="11" key="1">
    <citation type="submission" date="2016-05" db="EMBL/GenBank/DDBJ databases">
        <title>Comparative genomics of biotechnologically important yeasts.</title>
        <authorList>
            <consortium name="DOE Joint Genome Institute"/>
            <person name="Riley R."/>
            <person name="Haridas S."/>
            <person name="Wolfe K.H."/>
            <person name="Lopes M.R."/>
            <person name="Hittinger C.T."/>
            <person name="Goker M."/>
            <person name="Salamov A."/>
            <person name="Wisecaver J."/>
            <person name="Long T.M."/>
            <person name="Aerts A.L."/>
            <person name="Barry K."/>
            <person name="Choi C."/>
            <person name="Clum A."/>
            <person name="Coughlan A.Y."/>
            <person name="Deshpande S."/>
            <person name="Douglass A.P."/>
            <person name="Hanson S.J."/>
            <person name="Klenk H.-P."/>
            <person name="Labutti K."/>
            <person name="Lapidus A."/>
            <person name="Lindquist E."/>
            <person name="Lipzen A."/>
            <person name="Meier-Kolthoff J.P."/>
            <person name="Ohm R.A."/>
            <person name="Otillar R.P."/>
            <person name="Pangilinan J."/>
            <person name="Peng Y."/>
            <person name="Rokas A."/>
            <person name="Rosa C.A."/>
            <person name="Scheuner C."/>
            <person name="Sibirny A.A."/>
            <person name="Slot J.C."/>
            <person name="Stielow J.B."/>
            <person name="Sun H."/>
            <person name="Kurtzman C.P."/>
            <person name="Blackwell M."/>
            <person name="Grigoriev I.V."/>
            <person name="Jeffries T.W."/>
        </authorList>
    </citation>
    <scope>NUCLEOTIDE SEQUENCE [LARGE SCALE GENOMIC DNA]</scope>
    <source>
        <strain evidence="11">NRRL Y-17324</strain>
    </source>
</reference>
<dbReference type="GO" id="GO:0008519">
    <property type="term" value="F:ammonium channel activity"/>
    <property type="evidence" value="ECO:0007669"/>
    <property type="project" value="InterPro"/>
</dbReference>
<gene>
    <name evidence="10" type="ORF">CANTADRAFT_46498</name>
</gene>
<evidence type="ECO:0000256" key="7">
    <source>
        <dbReference type="ARBA" id="ARBA00023177"/>
    </source>
</evidence>
<feature type="transmembrane region" description="Helical" evidence="8">
    <location>
        <begin position="47"/>
        <end position="65"/>
    </location>
</feature>
<dbReference type="Pfam" id="PF00909">
    <property type="entry name" value="Ammonium_transp"/>
    <property type="match status" value="2"/>
</dbReference>
<evidence type="ECO:0000256" key="5">
    <source>
        <dbReference type="ARBA" id="ARBA00022989"/>
    </source>
</evidence>
<keyword evidence="11" id="KW-1185">Reference proteome</keyword>
<evidence type="ECO:0000256" key="1">
    <source>
        <dbReference type="ARBA" id="ARBA00004141"/>
    </source>
</evidence>
<feature type="domain" description="Ammonium transporter AmtB-like" evidence="9">
    <location>
        <begin position="16"/>
        <end position="267"/>
    </location>
</feature>
<dbReference type="RefSeq" id="XP_020065972.1">
    <property type="nucleotide sequence ID" value="XM_020209343.1"/>
</dbReference>
<evidence type="ECO:0000256" key="3">
    <source>
        <dbReference type="ARBA" id="ARBA00022448"/>
    </source>
</evidence>
<dbReference type="STRING" id="984487.A0A1E4SMV3"/>
<keyword evidence="5 8" id="KW-1133">Transmembrane helix</keyword>
<comment type="subcellular location">
    <subcellularLocation>
        <location evidence="1">Membrane</location>
        <topology evidence="1">Multi-pass membrane protein</topology>
    </subcellularLocation>
</comment>
<keyword evidence="3" id="KW-0813">Transport</keyword>
<comment type="similarity">
    <text evidence="2">Belongs to the ammonia transporter channel (TC 1.A.11.2) family.</text>
</comment>
<keyword evidence="4 8" id="KW-0812">Transmembrane</keyword>
<evidence type="ECO:0000259" key="9">
    <source>
        <dbReference type="Pfam" id="PF00909"/>
    </source>
</evidence>
<feature type="transmembrane region" description="Helical" evidence="8">
    <location>
        <begin position="215"/>
        <end position="232"/>
    </location>
</feature>
<feature type="transmembrane region" description="Helical" evidence="8">
    <location>
        <begin position="346"/>
        <end position="364"/>
    </location>
</feature>
<dbReference type="GO" id="GO:0005886">
    <property type="term" value="C:plasma membrane"/>
    <property type="evidence" value="ECO:0007669"/>
    <property type="project" value="TreeGrafter"/>
</dbReference>
<evidence type="ECO:0000256" key="2">
    <source>
        <dbReference type="ARBA" id="ARBA00005887"/>
    </source>
</evidence>
<evidence type="ECO:0000313" key="11">
    <source>
        <dbReference type="Proteomes" id="UP000094285"/>
    </source>
</evidence>
<feature type="transmembrane region" description="Helical" evidence="8">
    <location>
        <begin position="12"/>
        <end position="35"/>
    </location>
</feature>
<feature type="transmembrane region" description="Helical" evidence="8">
    <location>
        <begin position="111"/>
        <end position="129"/>
    </location>
</feature>
<protein>
    <submittedName>
        <fullName evidence="10">Putative ammonium transporter</fullName>
    </submittedName>
</protein>
<dbReference type="Gene3D" id="1.10.3430.10">
    <property type="entry name" value="Ammonium transporter AmtB like domains"/>
    <property type="match status" value="1"/>
</dbReference>
<name>A0A1E4SMV3_9ASCO</name>
<keyword evidence="6 8" id="KW-0472">Membrane</keyword>
<feature type="transmembrane region" description="Helical" evidence="8">
    <location>
        <begin position="136"/>
        <end position="154"/>
    </location>
</feature>
<dbReference type="InterPro" id="IPR029020">
    <property type="entry name" value="Ammonium/urea_transptr"/>
</dbReference>
<feature type="transmembrane region" description="Helical" evidence="8">
    <location>
        <begin position="244"/>
        <end position="264"/>
    </location>
</feature>
<dbReference type="PANTHER" id="PTHR43029">
    <property type="entry name" value="AMMONIUM TRANSPORTER MEP2"/>
    <property type="match status" value="1"/>
</dbReference>
<dbReference type="GeneID" id="30983479"/>
<dbReference type="SUPFAM" id="SSF111352">
    <property type="entry name" value="Ammonium transporter"/>
    <property type="match status" value="1"/>
</dbReference>
<sequence>MEGDSLDYVDSINALFMLFCTSLLPLVVIGIGFFYSGLTQRRASLTMFALPLLLTPLIFIDWFIWGYSLCYSSSSNRFIGNLKFAVLRQLRDPEEAFYTASRGTILGLNHFLFNGFFKVICAAITFPGCVAERGRLIPMGVFLFFWSAIIYNPVTYWFWNHSGWLSIELGKLPVLDFAGGTCVHIVSGFTTLAYSYILGPRNPKLLYNYRNSNTGYAVLGSFFVTCGWMGFIAGCDFKFSSRTLYIIVNTFLCALTSGIVWSLIDYYFSSIPLDGSVPIEQYGPKSNVVTPYISQTGVQLNQHLHESKSNFTERRKLSMISFSSGIMTGLVVITPAGGYISSATGFWKSFVFGVIGAILCNLSTRLKYFVRIDDALDIFAIHGVAGIVGSLLTGLFSSNLYETKGGWVEANWIQLGYQILGSVVASSYVFILTCVLLYIIDLIPGLHLRIDKDFNRRAREKQSDPKIDAESQLSPTNVSNIGSEISYYEKAELMGTDSYEFNGEYMLDFMEFIRVISPNDFADDDLIIPEEYHAHYDNVQAQGSDFEMHSEAANLTKRE</sequence>
<proteinExistence type="inferred from homology"/>
<evidence type="ECO:0000256" key="8">
    <source>
        <dbReference type="SAM" id="Phobius"/>
    </source>
</evidence>
<evidence type="ECO:0000313" key="10">
    <source>
        <dbReference type="EMBL" id="ODV80850.1"/>
    </source>
</evidence>
<feature type="domain" description="Ammonium transporter AmtB-like" evidence="9">
    <location>
        <begin position="312"/>
        <end position="451"/>
    </location>
</feature>
<accession>A0A1E4SMV3</accession>
<dbReference type="InterPro" id="IPR024041">
    <property type="entry name" value="NH4_transpt_AmtB-like_dom"/>
</dbReference>
<dbReference type="AlphaFoldDB" id="A0A1E4SMV3"/>
<dbReference type="Proteomes" id="UP000094285">
    <property type="component" value="Unassembled WGS sequence"/>
</dbReference>
<organism evidence="10 11">
    <name type="scientific">Suhomyces tanzawaensis NRRL Y-17324</name>
    <dbReference type="NCBI Taxonomy" id="984487"/>
    <lineage>
        <taxon>Eukaryota</taxon>
        <taxon>Fungi</taxon>
        <taxon>Dikarya</taxon>
        <taxon>Ascomycota</taxon>
        <taxon>Saccharomycotina</taxon>
        <taxon>Pichiomycetes</taxon>
        <taxon>Debaryomycetaceae</taxon>
        <taxon>Suhomyces</taxon>
    </lineage>
</organism>
<feature type="transmembrane region" description="Helical" evidence="8">
    <location>
        <begin position="317"/>
        <end position="340"/>
    </location>
</feature>
<feature type="transmembrane region" description="Helical" evidence="8">
    <location>
        <begin position="417"/>
        <end position="440"/>
    </location>
</feature>
<dbReference type="OrthoDB" id="534912at2759"/>
<dbReference type="EMBL" id="KV453910">
    <property type="protein sequence ID" value="ODV80850.1"/>
    <property type="molecule type" value="Genomic_DNA"/>
</dbReference>
<evidence type="ECO:0000256" key="4">
    <source>
        <dbReference type="ARBA" id="ARBA00022692"/>
    </source>
</evidence>
<dbReference type="PANTHER" id="PTHR43029:SF10">
    <property type="entry name" value="AMMONIUM TRANSPORTER MEP2"/>
    <property type="match status" value="1"/>
</dbReference>
<feature type="transmembrane region" description="Helical" evidence="8">
    <location>
        <begin position="376"/>
        <end position="397"/>
    </location>
</feature>